<evidence type="ECO:0000313" key="8">
    <source>
        <dbReference type="EMBL" id="CAD8334370.1"/>
    </source>
</evidence>
<reference evidence="8" key="1">
    <citation type="submission" date="2021-01" db="EMBL/GenBank/DDBJ databases">
        <authorList>
            <person name="Corre E."/>
            <person name="Pelletier E."/>
            <person name="Niang G."/>
            <person name="Scheremetjew M."/>
            <person name="Finn R."/>
            <person name="Kale V."/>
            <person name="Holt S."/>
            <person name="Cochrane G."/>
            <person name="Meng A."/>
            <person name="Brown T."/>
            <person name="Cohen L."/>
        </authorList>
    </citation>
    <scope>NUCLEOTIDE SEQUENCE</scope>
    <source>
        <strain evidence="8">CCMP3328</strain>
    </source>
</reference>
<dbReference type="EC" id="5.1.3.15" evidence="3 5"/>
<comment type="catalytic activity">
    <reaction evidence="1">
        <text>alpha-D-glucose 6-phosphate = beta-D-glucose 6-phosphate</text>
        <dbReference type="Rhea" id="RHEA:16249"/>
        <dbReference type="ChEBI" id="CHEBI:58225"/>
        <dbReference type="ChEBI" id="CHEBI:58247"/>
        <dbReference type="EC" id="5.1.3.15"/>
    </reaction>
</comment>
<evidence type="ECO:0000256" key="7">
    <source>
        <dbReference type="PIRSR" id="PIRSR016020-2"/>
    </source>
</evidence>
<evidence type="ECO:0000256" key="6">
    <source>
        <dbReference type="PIRSR" id="PIRSR016020-1"/>
    </source>
</evidence>
<dbReference type="InterPro" id="IPR011013">
    <property type="entry name" value="Gal_mutarotase_sf_dom"/>
</dbReference>
<dbReference type="InterPro" id="IPR014718">
    <property type="entry name" value="GH-type_carb-bd"/>
</dbReference>
<dbReference type="GO" id="GO:0005737">
    <property type="term" value="C:cytoplasm"/>
    <property type="evidence" value="ECO:0007669"/>
    <property type="project" value="TreeGrafter"/>
</dbReference>
<keyword evidence="4 5" id="KW-0413">Isomerase</keyword>
<feature type="binding site" evidence="7">
    <location>
        <position position="80"/>
    </location>
    <ligand>
        <name>substrate</name>
    </ligand>
</feature>
<dbReference type="SUPFAM" id="SSF74650">
    <property type="entry name" value="Galactose mutarotase-like"/>
    <property type="match status" value="1"/>
</dbReference>
<evidence type="ECO:0000256" key="1">
    <source>
        <dbReference type="ARBA" id="ARBA00001096"/>
    </source>
</evidence>
<feature type="active site" evidence="6">
    <location>
        <position position="278"/>
    </location>
</feature>
<feature type="binding site" evidence="7">
    <location>
        <position position="75"/>
    </location>
    <ligand>
        <name>substrate</name>
    </ligand>
</feature>
<dbReference type="PANTHER" id="PTHR11122">
    <property type="entry name" value="APOSPORY-ASSOCIATED PROTEIN C-RELATED"/>
    <property type="match status" value="1"/>
</dbReference>
<name>A0A7R9WVA2_9STRA</name>
<dbReference type="GO" id="GO:0005975">
    <property type="term" value="P:carbohydrate metabolic process"/>
    <property type="evidence" value="ECO:0007669"/>
    <property type="project" value="InterPro"/>
</dbReference>
<evidence type="ECO:0000256" key="5">
    <source>
        <dbReference type="PIRNR" id="PIRNR016020"/>
    </source>
</evidence>
<evidence type="ECO:0000256" key="4">
    <source>
        <dbReference type="ARBA" id="ARBA00023235"/>
    </source>
</evidence>
<organism evidence="8">
    <name type="scientific">Craspedostauros australis</name>
    <dbReference type="NCBI Taxonomy" id="1486917"/>
    <lineage>
        <taxon>Eukaryota</taxon>
        <taxon>Sar</taxon>
        <taxon>Stramenopiles</taxon>
        <taxon>Ochrophyta</taxon>
        <taxon>Bacillariophyta</taxon>
        <taxon>Bacillariophyceae</taxon>
        <taxon>Bacillariophycidae</taxon>
        <taxon>Naviculales</taxon>
        <taxon>Naviculaceae</taxon>
        <taxon>Craspedostauros</taxon>
    </lineage>
</organism>
<accession>A0A7R9WVA2</accession>
<proteinExistence type="inferred from homology"/>
<dbReference type="PANTHER" id="PTHR11122:SF13">
    <property type="entry name" value="GLUCOSE-6-PHOSPHATE 1-EPIMERASE"/>
    <property type="match status" value="1"/>
</dbReference>
<dbReference type="AlphaFoldDB" id="A0A7R9WVA2"/>
<dbReference type="EMBL" id="HBEF01010289">
    <property type="protein sequence ID" value="CAD8334370.1"/>
    <property type="molecule type" value="Transcribed_RNA"/>
</dbReference>
<dbReference type="InterPro" id="IPR008183">
    <property type="entry name" value="Aldose_1/G6P_1-epimerase"/>
</dbReference>
<comment type="similarity">
    <text evidence="2 5">Belongs to the glucose-6-phosphate 1-epimerase family.</text>
</comment>
<feature type="active site" evidence="6">
    <location>
        <position position="157"/>
    </location>
</feature>
<dbReference type="PIRSF" id="PIRSF016020">
    <property type="entry name" value="PHexose_mutarotase"/>
    <property type="match status" value="1"/>
</dbReference>
<feature type="binding site" evidence="7">
    <location>
        <position position="56"/>
    </location>
    <ligand>
        <name>substrate</name>
    </ligand>
</feature>
<dbReference type="Pfam" id="PF01263">
    <property type="entry name" value="Aldose_epim"/>
    <property type="match status" value="1"/>
</dbReference>
<dbReference type="Gene3D" id="2.70.98.10">
    <property type="match status" value="1"/>
</dbReference>
<protein>
    <recommendedName>
        <fullName evidence="3 5">glucose-6-phosphate 1-epimerase</fullName>
        <ecNumber evidence="3 5">5.1.3.15</ecNumber>
    </recommendedName>
</protein>
<evidence type="ECO:0000256" key="2">
    <source>
        <dbReference type="ARBA" id="ARBA00005866"/>
    </source>
</evidence>
<evidence type="ECO:0000256" key="3">
    <source>
        <dbReference type="ARBA" id="ARBA00012083"/>
    </source>
</evidence>
<dbReference type="GO" id="GO:0030246">
    <property type="term" value="F:carbohydrate binding"/>
    <property type="evidence" value="ECO:0007669"/>
    <property type="project" value="UniProtKB-UniRule"/>
</dbReference>
<gene>
    <name evidence="8" type="ORF">CAUS1442_LOCUS6475</name>
</gene>
<dbReference type="GO" id="GO:0047938">
    <property type="term" value="F:glucose-6-phosphate 1-epimerase activity"/>
    <property type="evidence" value="ECO:0007669"/>
    <property type="project" value="UniProtKB-UniRule"/>
</dbReference>
<sequence length="301" mass="32516">MTDQTSIFTLTHSKSGSQCKIHSYGATVISFKAGAEGRECLFLSRDAKMDGSKAIRGGIPLVFPQFGQPDKSMPQHGFLRRNTWTQLQAFDDDEAAGVSYQLALKSVQEARGGIWAEDTAFDCVCTYDIKITPTKMITTLSFENTGDKAFEFQTLQHTYFHVDDHAAYDPTKCFVKGLEGYNLVDKIDSANTGKICGSDSVVLDALTDRVYEPPSGTNKVDVAVGVGGSAGTVKMVATGTVDGKEVPVSCVVWNPFKDNAASMSDFGDDQYVDMICVEPGILGSPTLEPGKVAKLCQEIEV</sequence>
<dbReference type="InterPro" id="IPR025532">
    <property type="entry name" value="G6P_1-epimerase"/>
</dbReference>